<dbReference type="PIRSF" id="PIRSF002419">
    <property type="entry name" value="Tetraspanin"/>
    <property type="match status" value="1"/>
</dbReference>
<dbReference type="Proteomes" id="UP000076420">
    <property type="component" value="Unassembled WGS sequence"/>
</dbReference>
<evidence type="ECO:0000256" key="3">
    <source>
        <dbReference type="ARBA" id="ARBA00022692"/>
    </source>
</evidence>
<feature type="transmembrane region" description="Helical" evidence="6">
    <location>
        <begin position="6"/>
        <end position="24"/>
    </location>
</feature>
<dbReference type="InterPro" id="IPR000301">
    <property type="entry name" value="Tetraspanin_animals"/>
</dbReference>
<dbReference type="SUPFAM" id="SSF48652">
    <property type="entry name" value="Tetraspanin"/>
    <property type="match status" value="1"/>
</dbReference>
<feature type="transmembrane region" description="Helical" evidence="6">
    <location>
        <begin position="254"/>
        <end position="278"/>
    </location>
</feature>
<dbReference type="PANTHER" id="PTHR19282:SF551">
    <property type="entry name" value="RE08073P-RELATED"/>
    <property type="match status" value="1"/>
</dbReference>
<gene>
    <name evidence="7" type="primary">106071837</name>
</gene>
<protein>
    <recommendedName>
        <fullName evidence="6">Tetraspanin</fullName>
    </recommendedName>
</protein>
<comment type="caution">
    <text evidence="6">Lacks conserved residue(s) required for the propagation of feature annotation.</text>
</comment>
<dbReference type="Pfam" id="PF00335">
    <property type="entry name" value="Tetraspanin"/>
    <property type="match status" value="1"/>
</dbReference>
<dbReference type="OrthoDB" id="6131345at2759"/>
<sequence length="282" mass="31186">NERVYILLLLLLLNVLLLFVWDCFLRIFCCILQLFGLAALVAGIVFKVGGAWSTVSDFLKIADENSEIKNAGEALALGAIIFGAIIVVIAITGCIGACCKVKCLLVLYGIVVIIILLAEIAVVIVVGVKSSDVENKTDEALLKTLVNYKENSTNEISRAWSIVFKEFKCCGVKGYEDFRNYTSTFYANERPNQYKGSTFYVPITCCSNFNFEAKKSLSSADFDTNKNCLSAAKNEFYDKGCVKSIINSVLDHKWAFIGVGIAIFFIEILVIAMAFYLCSRHD</sequence>
<evidence type="ECO:0000256" key="6">
    <source>
        <dbReference type="RuleBase" id="RU361218"/>
    </source>
</evidence>
<accession>A0A2C9LMK4</accession>
<evidence type="ECO:0000256" key="5">
    <source>
        <dbReference type="ARBA" id="ARBA00023136"/>
    </source>
</evidence>
<keyword evidence="5 6" id="KW-0472">Membrane</keyword>
<dbReference type="STRING" id="6526.A0A2C9LMK4"/>
<evidence type="ECO:0000313" key="7">
    <source>
        <dbReference type="EnsemblMetazoa" id="BGLB032683-PA"/>
    </source>
</evidence>
<dbReference type="InterPro" id="IPR008952">
    <property type="entry name" value="Tetraspanin_EC2_sf"/>
</dbReference>
<dbReference type="PRINTS" id="PR00259">
    <property type="entry name" value="TMFOUR"/>
</dbReference>
<keyword evidence="4 6" id="KW-1133">Transmembrane helix</keyword>
<dbReference type="Gene3D" id="1.10.1450.10">
    <property type="entry name" value="Tetraspanin"/>
    <property type="match status" value="1"/>
</dbReference>
<evidence type="ECO:0000256" key="1">
    <source>
        <dbReference type="ARBA" id="ARBA00004141"/>
    </source>
</evidence>
<feature type="transmembrane region" description="Helical" evidence="6">
    <location>
        <begin position="75"/>
        <end position="98"/>
    </location>
</feature>
<dbReference type="CDD" id="cd03156">
    <property type="entry name" value="uroplakin_I_like_LEL"/>
    <property type="match status" value="1"/>
</dbReference>
<dbReference type="EnsemblMetazoa" id="BGLB032683-RA">
    <property type="protein sequence ID" value="BGLB032683-PA"/>
    <property type="gene ID" value="BGLB032683"/>
</dbReference>
<dbReference type="VEuPathDB" id="VectorBase:BGLAX_027444"/>
<feature type="transmembrane region" description="Helical" evidence="6">
    <location>
        <begin position="31"/>
        <end position="55"/>
    </location>
</feature>
<dbReference type="AlphaFoldDB" id="A0A2C9LMK4"/>
<dbReference type="InterPro" id="IPR018499">
    <property type="entry name" value="Tetraspanin/Peripherin"/>
</dbReference>
<keyword evidence="3 6" id="KW-0812">Transmembrane</keyword>
<evidence type="ECO:0000256" key="4">
    <source>
        <dbReference type="ARBA" id="ARBA00022989"/>
    </source>
</evidence>
<dbReference type="GO" id="GO:0005886">
    <property type="term" value="C:plasma membrane"/>
    <property type="evidence" value="ECO:0007669"/>
    <property type="project" value="TreeGrafter"/>
</dbReference>
<dbReference type="VEuPathDB" id="VectorBase:BGLB032683"/>
<evidence type="ECO:0000256" key="2">
    <source>
        <dbReference type="ARBA" id="ARBA00006840"/>
    </source>
</evidence>
<reference evidence="7" key="1">
    <citation type="submission" date="2020-05" db="UniProtKB">
        <authorList>
            <consortium name="EnsemblMetazoa"/>
        </authorList>
    </citation>
    <scope>IDENTIFICATION</scope>
    <source>
        <strain evidence="7">BB02</strain>
    </source>
</reference>
<name>A0A2C9LMK4_BIOGL</name>
<dbReference type="KEGG" id="bgt:106071837"/>
<organism evidence="7 8">
    <name type="scientific">Biomphalaria glabrata</name>
    <name type="common">Bloodfluke planorb</name>
    <name type="synonym">Freshwater snail</name>
    <dbReference type="NCBI Taxonomy" id="6526"/>
    <lineage>
        <taxon>Eukaryota</taxon>
        <taxon>Metazoa</taxon>
        <taxon>Spiralia</taxon>
        <taxon>Lophotrochozoa</taxon>
        <taxon>Mollusca</taxon>
        <taxon>Gastropoda</taxon>
        <taxon>Heterobranchia</taxon>
        <taxon>Euthyneura</taxon>
        <taxon>Panpulmonata</taxon>
        <taxon>Hygrophila</taxon>
        <taxon>Lymnaeoidea</taxon>
        <taxon>Planorbidae</taxon>
        <taxon>Biomphalaria</taxon>
    </lineage>
</organism>
<dbReference type="PANTHER" id="PTHR19282">
    <property type="entry name" value="TETRASPANIN"/>
    <property type="match status" value="1"/>
</dbReference>
<comment type="subcellular location">
    <subcellularLocation>
        <location evidence="1 6">Membrane</location>
        <topology evidence="1 6">Multi-pass membrane protein</topology>
    </subcellularLocation>
</comment>
<proteinExistence type="inferred from homology"/>
<feature type="transmembrane region" description="Helical" evidence="6">
    <location>
        <begin position="105"/>
        <end position="128"/>
    </location>
</feature>
<evidence type="ECO:0000313" key="8">
    <source>
        <dbReference type="Proteomes" id="UP000076420"/>
    </source>
</evidence>
<comment type="similarity">
    <text evidence="2 6">Belongs to the tetraspanin (TM4SF) family.</text>
</comment>